<dbReference type="Pfam" id="PF08327">
    <property type="entry name" value="AHSA1"/>
    <property type="match status" value="1"/>
</dbReference>
<evidence type="ECO:0000313" key="3">
    <source>
        <dbReference type="EMBL" id="GLJ75413.1"/>
    </source>
</evidence>
<dbReference type="AlphaFoldDB" id="A0A9W6H8U9"/>
<dbReference type="EMBL" id="BSEN01000003">
    <property type="protein sequence ID" value="GLJ75413.1"/>
    <property type="molecule type" value="Genomic_DNA"/>
</dbReference>
<name>A0A9W6H8U9_9MICO</name>
<dbReference type="RefSeq" id="WP_271176094.1">
    <property type="nucleotide sequence ID" value="NZ_BAAAJO010000001.1"/>
</dbReference>
<feature type="domain" description="Activator of Hsp90 ATPase homologue 1/2-like C-terminal" evidence="2">
    <location>
        <begin position="12"/>
        <end position="131"/>
    </location>
</feature>
<dbReference type="Proteomes" id="UP001142372">
    <property type="component" value="Unassembled WGS sequence"/>
</dbReference>
<keyword evidence="4" id="KW-1185">Reference proteome</keyword>
<dbReference type="Gene3D" id="3.30.530.20">
    <property type="match status" value="1"/>
</dbReference>
<dbReference type="CDD" id="cd07814">
    <property type="entry name" value="SRPBCC_CalC_Aha1-like"/>
    <property type="match status" value="1"/>
</dbReference>
<proteinExistence type="inferred from homology"/>
<evidence type="ECO:0000256" key="1">
    <source>
        <dbReference type="ARBA" id="ARBA00006817"/>
    </source>
</evidence>
<gene>
    <name evidence="3" type="ORF">GCM10017584_09870</name>
</gene>
<reference evidence="3" key="2">
    <citation type="submission" date="2023-01" db="EMBL/GenBank/DDBJ databases">
        <authorList>
            <person name="Sun Q."/>
            <person name="Evtushenko L."/>
        </authorList>
    </citation>
    <scope>NUCLEOTIDE SEQUENCE</scope>
    <source>
        <strain evidence="3">VKM Ac-1401</strain>
    </source>
</reference>
<comment type="similarity">
    <text evidence="1">Belongs to the AHA1 family.</text>
</comment>
<protein>
    <submittedName>
        <fullName evidence="3">Activator of HSP90 ATPase</fullName>
    </submittedName>
</protein>
<evidence type="ECO:0000259" key="2">
    <source>
        <dbReference type="Pfam" id="PF08327"/>
    </source>
</evidence>
<dbReference type="SUPFAM" id="SSF55961">
    <property type="entry name" value="Bet v1-like"/>
    <property type="match status" value="1"/>
</dbReference>
<comment type="caution">
    <text evidence="3">The sequence shown here is derived from an EMBL/GenBank/DDBJ whole genome shotgun (WGS) entry which is preliminary data.</text>
</comment>
<dbReference type="InterPro" id="IPR023393">
    <property type="entry name" value="START-like_dom_sf"/>
</dbReference>
<dbReference type="InterPro" id="IPR013538">
    <property type="entry name" value="ASHA1/2-like_C"/>
</dbReference>
<accession>A0A9W6H8U9</accession>
<reference evidence="3" key="1">
    <citation type="journal article" date="2014" name="Int. J. Syst. Evol. Microbiol.">
        <title>Complete genome sequence of Corynebacterium casei LMG S-19264T (=DSM 44701T), isolated from a smear-ripened cheese.</title>
        <authorList>
            <consortium name="US DOE Joint Genome Institute (JGI-PGF)"/>
            <person name="Walter F."/>
            <person name="Albersmeier A."/>
            <person name="Kalinowski J."/>
            <person name="Ruckert C."/>
        </authorList>
    </citation>
    <scope>NUCLEOTIDE SEQUENCE</scope>
    <source>
        <strain evidence="3">VKM Ac-1401</strain>
    </source>
</reference>
<sequence>MTSIELTRTLAVDRERVWRAFTETDDFVSWFWPPRFESTGRIDATVGGAWSIASTVTGMGVSGVFAAVDEPERLVFTWRWDGDDEETLVTITLLPATDGGTLLTVLHERFTDDEQARSHAEGWSDCLDRLDYLQTTV</sequence>
<organism evidence="3 4">
    <name type="scientific">Leifsonia poae</name>
    <dbReference type="NCBI Taxonomy" id="110933"/>
    <lineage>
        <taxon>Bacteria</taxon>
        <taxon>Bacillati</taxon>
        <taxon>Actinomycetota</taxon>
        <taxon>Actinomycetes</taxon>
        <taxon>Micrococcales</taxon>
        <taxon>Microbacteriaceae</taxon>
        <taxon>Leifsonia</taxon>
    </lineage>
</organism>
<evidence type="ECO:0000313" key="4">
    <source>
        <dbReference type="Proteomes" id="UP001142372"/>
    </source>
</evidence>